<organism evidence="1 2">
    <name type="scientific">Pristionchus pacificus</name>
    <name type="common">Parasitic nematode worm</name>
    <dbReference type="NCBI Taxonomy" id="54126"/>
    <lineage>
        <taxon>Eukaryota</taxon>
        <taxon>Metazoa</taxon>
        <taxon>Ecdysozoa</taxon>
        <taxon>Nematoda</taxon>
        <taxon>Chromadorea</taxon>
        <taxon>Rhabditida</taxon>
        <taxon>Rhabditina</taxon>
        <taxon>Diplogasteromorpha</taxon>
        <taxon>Diplogasteroidea</taxon>
        <taxon>Neodiplogasteridae</taxon>
        <taxon>Pristionchus</taxon>
    </lineage>
</organism>
<protein>
    <submittedName>
        <fullName evidence="1">Uncharacterized protein</fullName>
    </submittedName>
</protein>
<accession>A0A2A6BXH7</accession>
<reference evidence="1" key="2">
    <citation type="submission" date="2022-06" db="UniProtKB">
        <authorList>
            <consortium name="EnsemblMetazoa"/>
        </authorList>
    </citation>
    <scope>IDENTIFICATION</scope>
    <source>
        <strain evidence="1">PS312</strain>
    </source>
</reference>
<dbReference type="AlphaFoldDB" id="A0A2A6BXH7"/>
<gene>
    <name evidence="1" type="primary">WBGene00280915</name>
</gene>
<name>A0A2A6BXH7_PRIPA</name>
<dbReference type="EnsemblMetazoa" id="PPA42546.1">
    <property type="protein sequence ID" value="PPA42546.1"/>
    <property type="gene ID" value="WBGene00280915"/>
</dbReference>
<sequence length="137" mass="16119">MDDHYMYVVNLNSRDGTDSELIELLLDSIGSRIRLASVRDWIDNRKLFYLSRLLKDMKILKLYYNCSILTPLITKYLLQILTDSMVVEKFTLECTQVDESVETFKDFANYIRSPSLKISVVPNRTQSRRNYQNSVCF</sequence>
<keyword evidence="2" id="KW-1185">Reference proteome</keyword>
<proteinExistence type="predicted"/>
<accession>A0A8R1Z4G7</accession>
<dbReference type="Proteomes" id="UP000005239">
    <property type="component" value="Unassembled WGS sequence"/>
</dbReference>
<evidence type="ECO:0000313" key="2">
    <source>
        <dbReference type="Proteomes" id="UP000005239"/>
    </source>
</evidence>
<evidence type="ECO:0000313" key="1">
    <source>
        <dbReference type="EnsemblMetazoa" id="PPA42546.1"/>
    </source>
</evidence>
<reference evidence="2" key="1">
    <citation type="journal article" date="2008" name="Nat. Genet.">
        <title>The Pristionchus pacificus genome provides a unique perspective on nematode lifestyle and parasitism.</title>
        <authorList>
            <person name="Dieterich C."/>
            <person name="Clifton S.W."/>
            <person name="Schuster L.N."/>
            <person name="Chinwalla A."/>
            <person name="Delehaunty K."/>
            <person name="Dinkelacker I."/>
            <person name="Fulton L."/>
            <person name="Fulton R."/>
            <person name="Godfrey J."/>
            <person name="Minx P."/>
            <person name="Mitreva M."/>
            <person name="Roeseler W."/>
            <person name="Tian H."/>
            <person name="Witte H."/>
            <person name="Yang S.P."/>
            <person name="Wilson R.K."/>
            <person name="Sommer R.J."/>
        </authorList>
    </citation>
    <scope>NUCLEOTIDE SEQUENCE [LARGE SCALE GENOMIC DNA]</scope>
    <source>
        <strain evidence="2">PS312</strain>
    </source>
</reference>